<evidence type="ECO:0000313" key="2">
    <source>
        <dbReference type="Proteomes" id="UP001175271"/>
    </source>
</evidence>
<reference evidence="1" key="1">
    <citation type="submission" date="2023-06" db="EMBL/GenBank/DDBJ databases">
        <title>Genomic analysis of the entomopathogenic nematode Steinernema hermaphroditum.</title>
        <authorList>
            <person name="Schwarz E.M."/>
            <person name="Heppert J.K."/>
            <person name="Baniya A."/>
            <person name="Schwartz H.T."/>
            <person name="Tan C.-H."/>
            <person name="Antoshechkin I."/>
            <person name="Sternberg P.W."/>
            <person name="Goodrich-Blair H."/>
            <person name="Dillman A.R."/>
        </authorList>
    </citation>
    <scope>NUCLEOTIDE SEQUENCE</scope>
    <source>
        <strain evidence="1">PS9179</strain>
        <tissue evidence="1">Whole animal</tissue>
    </source>
</reference>
<comment type="caution">
    <text evidence="1">The sequence shown here is derived from an EMBL/GenBank/DDBJ whole genome shotgun (WGS) entry which is preliminary data.</text>
</comment>
<evidence type="ECO:0000313" key="1">
    <source>
        <dbReference type="EMBL" id="KAK0390337.1"/>
    </source>
</evidence>
<name>A0AA39GMZ4_9BILA</name>
<proteinExistence type="predicted"/>
<dbReference type="Proteomes" id="UP001175271">
    <property type="component" value="Unassembled WGS sequence"/>
</dbReference>
<dbReference type="AlphaFoldDB" id="A0AA39GMZ4"/>
<dbReference type="EMBL" id="JAUCMV010000006">
    <property type="protein sequence ID" value="KAK0390337.1"/>
    <property type="molecule type" value="Genomic_DNA"/>
</dbReference>
<accession>A0AA39GMZ4</accession>
<keyword evidence="2" id="KW-1185">Reference proteome</keyword>
<sequence>MLREEVFVYNIARVPHKQFQYWNRRKRALFWQDDHLGIVNQPFIFLSVIFCGTEIVSYEPSHMRHRMDNKMRARKVSDQVVVPPYYSDSLRVDGVVGSEKFGLVKVLREEVKMELLKHVGCVVLCTVKAQDEIFHREHGLIFEVREVKCKLGVYNLSEEMNRLMPWNKYAGKVNPETGHLDFLYMPTGTNMYQPNNDPKYIKSSRQFWECVADVTYDPFVIEHMKEDHEELVTILRRYEPSLAPL</sequence>
<gene>
    <name evidence="1" type="ORF">QR680_019307</name>
</gene>
<protein>
    <submittedName>
        <fullName evidence="1">Uncharacterized protein</fullName>
    </submittedName>
</protein>
<organism evidence="1 2">
    <name type="scientific">Steinernema hermaphroditum</name>
    <dbReference type="NCBI Taxonomy" id="289476"/>
    <lineage>
        <taxon>Eukaryota</taxon>
        <taxon>Metazoa</taxon>
        <taxon>Ecdysozoa</taxon>
        <taxon>Nematoda</taxon>
        <taxon>Chromadorea</taxon>
        <taxon>Rhabditida</taxon>
        <taxon>Tylenchina</taxon>
        <taxon>Panagrolaimomorpha</taxon>
        <taxon>Strongyloidoidea</taxon>
        <taxon>Steinernematidae</taxon>
        <taxon>Steinernema</taxon>
    </lineage>
</organism>